<dbReference type="EMBL" id="AMZH03020592">
    <property type="protein sequence ID" value="RRT39023.1"/>
    <property type="molecule type" value="Genomic_DNA"/>
</dbReference>
<sequence>MGSRTNTVSQKNSTVIYFTRSRMQSRVSISFSCIVSKIYNTGHSQRISPREVVRARFSKKTRWSYTMRESRVESSFDRFFMHRLKN</sequence>
<accession>A0A426XHV5</accession>
<name>A0A426XHV5_ENSVE</name>
<evidence type="ECO:0000313" key="2">
    <source>
        <dbReference type="Proteomes" id="UP000287651"/>
    </source>
</evidence>
<proteinExistence type="predicted"/>
<protein>
    <submittedName>
        <fullName evidence="1">Uncharacterized protein</fullName>
    </submittedName>
</protein>
<gene>
    <name evidence="1" type="ORF">B296_00055121</name>
</gene>
<comment type="caution">
    <text evidence="1">The sequence shown here is derived from an EMBL/GenBank/DDBJ whole genome shotgun (WGS) entry which is preliminary data.</text>
</comment>
<dbReference type="AlphaFoldDB" id="A0A426XHV5"/>
<organism evidence="1 2">
    <name type="scientific">Ensete ventricosum</name>
    <name type="common">Abyssinian banana</name>
    <name type="synonym">Musa ensete</name>
    <dbReference type="NCBI Taxonomy" id="4639"/>
    <lineage>
        <taxon>Eukaryota</taxon>
        <taxon>Viridiplantae</taxon>
        <taxon>Streptophyta</taxon>
        <taxon>Embryophyta</taxon>
        <taxon>Tracheophyta</taxon>
        <taxon>Spermatophyta</taxon>
        <taxon>Magnoliopsida</taxon>
        <taxon>Liliopsida</taxon>
        <taxon>Zingiberales</taxon>
        <taxon>Musaceae</taxon>
        <taxon>Ensete</taxon>
    </lineage>
</organism>
<reference evidence="1 2" key="1">
    <citation type="journal article" date="2014" name="Agronomy (Basel)">
        <title>A Draft Genome Sequence for Ensete ventricosum, the Drought-Tolerant Tree Against Hunger.</title>
        <authorList>
            <person name="Harrison J."/>
            <person name="Moore K.A."/>
            <person name="Paszkiewicz K."/>
            <person name="Jones T."/>
            <person name="Grant M."/>
            <person name="Ambacheew D."/>
            <person name="Muzemil S."/>
            <person name="Studholme D.J."/>
        </authorList>
    </citation>
    <scope>NUCLEOTIDE SEQUENCE [LARGE SCALE GENOMIC DNA]</scope>
</reference>
<evidence type="ECO:0000313" key="1">
    <source>
        <dbReference type="EMBL" id="RRT39023.1"/>
    </source>
</evidence>
<dbReference type="Proteomes" id="UP000287651">
    <property type="component" value="Unassembled WGS sequence"/>
</dbReference>